<reference evidence="2" key="1">
    <citation type="journal article" date="2023" name="Hortic. Res.">
        <title>A chromosome-level phased genome enabling allele-level studies in sweet orange: a case study on citrus Huanglongbing tolerance.</title>
        <authorList>
            <person name="Wu B."/>
            <person name="Yu Q."/>
            <person name="Deng Z."/>
            <person name="Duan Y."/>
            <person name="Luo F."/>
            <person name="Gmitter F. Jr."/>
        </authorList>
    </citation>
    <scope>NUCLEOTIDE SEQUENCE [LARGE SCALE GENOMIC DNA]</scope>
    <source>
        <strain evidence="2">cv. Valencia</strain>
    </source>
</reference>
<accession>A0ACB8MG39</accession>
<sequence length="866" mass="95234">MGASRKLQGEIDRVLKKVQEGVDVFDSIWNKVYDTDNANQKEKFEADLKKEIKKLQRYRDQIKTWIQSSEIKDKKALVDARKLIEREMERFKICEKETKTKAFSKEGLGQQPKTDPKEKAKSETRDWLNNLVSELESQIDSFEAELEGLTVKKGKTRPPRLTHLETSITRHKAHIMKLELILRLLDNDELSPEQVNDVKDLLEDYVERNQDDFEEFSDVDELYHLLPLDKVESLEDLVTIGPPGLVKATVISTHQQVTSVQEQGEDTASQDSNSDVAARTPPAKSSGVGSTASTPAVGPATPISINVPAQTLSNASNTSPVLPGSSSVRGVFDNTGPISSSPPVNLTSSTKEEDVGNFPGRRSSPSLTDVRVMGRGGLSSQPSSSIPLSSATAVPSNGNLGAVPLVSDVAKRNILGAEERLGSSGMVQSLVSPLSNRMILSQAAKGNDGTGSIDSNNAGETVAMAGRVFTPSMGMQWRTGNSFQNQNEPGQFRGRTEIAPDQREKFLQRLQQVQQQGHSNLLGMPLGGNKQFSSQQNPLLQQFNSQGSSISAQAGLGLGVQAPGMNSVTSASLQQQPNSIHQQSSQQTLMSGGQKDADVSHLKVEEPQPPQNLPEESTPESASSPGLGKNLIHEDDLKAPYAIDSSTGVSASLTEPAQVVRDTDLSPGQPLQSSQPSGGLGVIGRRSVSDLGAIGDSLSGATVSSGGMHDQMYNMQMLESAFYKLPQPKDSERARSYIPRHPAVTPPSYPQVQAPIVSNPAFWERLSLDSYGTDTLFFAFYYQQNTYQQYLAAKELKKQSWRYHRKYNTWFQRHEEPKVANDEFEQGTYVYFDFHIANDDLQHGWCQRIKTEFTFEYNYLEDELIV</sequence>
<dbReference type="Proteomes" id="UP000829398">
    <property type="component" value="Chromosome 3"/>
</dbReference>
<proteinExistence type="predicted"/>
<comment type="caution">
    <text evidence="1">The sequence shown here is derived from an EMBL/GenBank/DDBJ whole genome shotgun (WGS) entry which is preliminary data.</text>
</comment>
<evidence type="ECO:0000313" key="1">
    <source>
        <dbReference type="EMBL" id="KAH9784438.1"/>
    </source>
</evidence>
<evidence type="ECO:0000313" key="2">
    <source>
        <dbReference type="Proteomes" id="UP000829398"/>
    </source>
</evidence>
<protein>
    <submittedName>
        <fullName evidence="1">Transcription regulator NOT2/NOT3/NOT5 family protein</fullName>
    </submittedName>
</protein>
<keyword evidence="2" id="KW-1185">Reference proteome</keyword>
<name>A0ACB8MG39_CITSI</name>
<dbReference type="EMBL" id="CM039172">
    <property type="protein sequence ID" value="KAH9784438.1"/>
    <property type="molecule type" value="Genomic_DNA"/>
</dbReference>
<gene>
    <name evidence="1" type="ORF">KPL71_009648</name>
</gene>
<organism evidence="1 2">
    <name type="scientific">Citrus sinensis</name>
    <name type="common">Sweet orange</name>
    <name type="synonym">Citrus aurantium var. sinensis</name>
    <dbReference type="NCBI Taxonomy" id="2711"/>
    <lineage>
        <taxon>Eukaryota</taxon>
        <taxon>Viridiplantae</taxon>
        <taxon>Streptophyta</taxon>
        <taxon>Embryophyta</taxon>
        <taxon>Tracheophyta</taxon>
        <taxon>Spermatophyta</taxon>
        <taxon>Magnoliopsida</taxon>
        <taxon>eudicotyledons</taxon>
        <taxon>Gunneridae</taxon>
        <taxon>Pentapetalae</taxon>
        <taxon>rosids</taxon>
        <taxon>malvids</taxon>
        <taxon>Sapindales</taxon>
        <taxon>Rutaceae</taxon>
        <taxon>Aurantioideae</taxon>
        <taxon>Citrus</taxon>
    </lineage>
</organism>